<evidence type="ECO:0000259" key="3">
    <source>
        <dbReference type="PROSITE" id="PS51741"/>
    </source>
</evidence>
<dbReference type="EMBL" id="CAJPIZ010049418">
    <property type="protein sequence ID" value="CAG2122647.1"/>
    <property type="molecule type" value="Genomic_DNA"/>
</dbReference>
<dbReference type="Proteomes" id="UP000759131">
    <property type="component" value="Unassembled WGS sequence"/>
</dbReference>
<dbReference type="EMBL" id="OC903993">
    <property type="protein sequence ID" value="CAD7649860.1"/>
    <property type="molecule type" value="Genomic_DNA"/>
</dbReference>
<dbReference type="Gene3D" id="1.20.1270.60">
    <property type="entry name" value="Arfaptin homology (AH) domain/BAR domain"/>
    <property type="match status" value="1"/>
</dbReference>
<dbReference type="SMART" id="SM00055">
    <property type="entry name" value="FCH"/>
    <property type="match status" value="1"/>
</dbReference>
<dbReference type="PANTHER" id="PTHR15735">
    <property type="entry name" value="FCH AND DOUBLE SH3 DOMAINS PROTEIN"/>
    <property type="match status" value="1"/>
</dbReference>
<gene>
    <name evidence="4" type="ORF">OSB1V03_LOCUS22593</name>
</gene>
<accession>A0A7R9QM40</accession>
<dbReference type="SUPFAM" id="SSF103657">
    <property type="entry name" value="BAR/IMD domain-like"/>
    <property type="match status" value="1"/>
</dbReference>
<dbReference type="InterPro" id="IPR001060">
    <property type="entry name" value="FCH_dom"/>
</dbReference>
<evidence type="ECO:0000256" key="1">
    <source>
        <dbReference type="PROSITE-ProRule" id="PRU01077"/>
    </source>
</evidence>
<dbReference type="Pfam" id="PF00611">
    <property type="entry name" value="FCH"/>
    <property type="match status" value="1"/>
</dbReference>
<keyword evidence="5" id="KW-1185">Reference proteome</keyword>
<feature type="non-terminal residue" evidence="4">
    <location>
        <position position="1"/>
    </location>
</feature>
<proteinExistence type="predicted"/>
<reference evidence="4" key="1">
    <citation type="submission" date="2020-11" db="EMBL/GenBank/DDBJ databases">
        <authorList>
            <person name="Tran Van P."/>
        </authorList>
    </citation>
    <scope>NUCLEOTIDE SEQUENCE</scope>
</reference>
<dbReference type="PANTHER" id="PTHR15735:SF12">
    <property type="entry name" value="CDC42-INTERACTING PROTEIN 4, ISOFORM B"/>
    <property type="match status" value="1"/>
</dbReference>
<dbReference type="OrthoDB" id="8783038at2759"/>
<name>A0A7R9QM40_9ACAR</name>
<feature type="non-terminal residue" evidence="4">
    <location>
        <position position="174"/>
    </location>
</feature>
<dbReference type="PROSITE" id="PS51741">
    <property type="entry name" value="F_BAR"/>
    <property type="match status" value="1"/>
</dbReference>
<feature type="domain" description="F-BAR" evidence="3">
    <location>
        <begin position="1"/>
        <end position="174"/>
    </location>
</feature>
<evidence type="ECO:0000256" key="2">
    <source>
        <dbReference type="SAM" id="Coils"/>
    </source>
</evidence>
<dbReference type="InterPro" id="IPR027267">
    <property type="entry name" value="AH/BAR_dom_sf"/>
</dbReference>
<evidence type="ECO:0000313" key="4">
    <source>
        <dbReference type="EMBL" id="CAD7649860.1"/>
    </source>
</evidence>
<protein>
    <recommendedName>
        <fullName evidence="3">F-BAR domain-containing protein</fullName>
    </recommendedName>
</protein>
<evidence type="ECO:0000313" key="5">
    <source>
        <dbReference type="Proteomes" id="UP000759131"/>
    </source>
</evidence>
<keyword evidence="1 2" id="KW-0175">Coiled coil</keyword>
<organism evidence="4">
    <name type="scientific">Medioppia subpectinata</name>
    <dbReference type="NCBI Taxonomy" id="1979941"/>
    <lineage>
        <taxon>Eukaryota</taxon>
        <taxon>Metazoa</taxon>
        <taxon>Ecdysozoa</taxon>
        <taxon>Arthropoda</taxon>
        <taxon>Chelicerata</taxon>
        <taxon>Arachnida</taxon>
        <taxon>Acari</taxon>
        <taxon>Acariformes</taxon>
        <taxon>Sarcoptiformes</taxon>
        <taxon>Oribatida</taxon>
        <taxon>Brachypylina</taxon>
        <taxon>Oppioidea</taxon>
        <taxon>Oppiidae</taxon>
        <taxon>Medioppia</taxon>
    </lineage>
</organism>
<dbReference type="AlphaFoldDB" id="A0A7R9QM40"/>
<sequence>LQCCDPYIQDQYDNLSAQSHRGIEFLDKYGQFIKERATIETEYASKLRRLVKSHQTKKRDDEENQLTVCKAFAMMTQEVTDLAGQHELIAENMSAQIVKEIAILLKELKDERKRYLQEGAKNQTALHTALTALDKAKKAYEKAYKEAEKAEDNYKKADADLNLSRAEVEKARMI</sequence>
<dbReference type="InterPro" id="IPR031160">
    <property type="entry name" value="F_BAR_dom"/>
</dbReference>
<feature type="coiled-coil region" evidence="2">
    <location>
        <begin position="98"/>
        <end position="167"/>
    </location>
</feature>